<protein>
    <submittedName>
        <fullName evidence="1">Uncharacterized protein</fullName>
    </submittedName>
</protein>
<reference evidence="1" key="1">
    <citation type="submission" date="2018-05" db="EMBL/GenBank/DDBJ databases">
        <authorList>
            <person name="Lanie J.A."/>
            <person name="Ng W.-L."/>
            <person name="Kazmierczak K.M."/>
            <person name="Andrzejewski T.M."/>
            <person name="Davidsen T.M."/>
            <person name="Wayne K.J."/>
            <person name="Tettelin H."/>
            <person name="Glass J.I."/>
            <person name="Rusch D."/>
            <person name="Podicherti R."/>
            <person name="Tsui H.-C.T."/>
            <person name="Winkler M.E."/>
        </authorList>
    </citation>
    <scope>NUCLEOTIDE SEQUENCE</scope>
</reference>
<dbReference type="AlphaFoldDB" id="A0A383EA22"/>
<feature type="non-terminal residue" evidence="1">
    <location>
        <position position="1"/>
    </location>
</feature>
<accession>A0A383EA22</accession>
<dbReference type="EMBL" id="UINC01224017">
    <property type="protein sequence ID" value="SVE53449.1"/>
    <property type="molecule type" value="Genomic_DNA"/>
</dbReference>
<organism evidence="1">
    <name type="scientific">marine metagenome</name>
    <dbReference type="NCBI Taxonomy" id="408172"/>
    <lineage>
        <taxon>unclassified sequences</taxon>
        <taxon>metagenomes</taxon>
        <taxon>ecological metagenomes</taxon>
    </lineage>
</organism>
<proteinExistence type="predicted"/>
<sequence length="112" mass="12560">VGSRNFSKLVFLIEFRYFMPVGGERQGGGKMRYNCHMKTKPLTFLLSLTFLFLFSCAANLNSTTVSSIAIAPVELGSSVHILLPDAMIESKKVQEYLRNELNKLGFSKGEYD</sequence>
<gene>
    <name evidence="1" type="ORF">METZ01_LOCUS506303</name>
</gene>
<evidence type="ECO:0000313" key="1">
    <source>
        <dbReference type="EMBL" id="SVE53449.1"/>
    </source>
</evidence>
<feature type="non-terminal residue" evidence="1">
    <location>
        <position position="112"/>
    </location>
</feature>
<name>A0A383EA22_9ZZZZ</name>